<dbReference type="STRING" id="115433.SAMN05421835_110101"/>
<evidence type="ECO:0000256" key="1">
    <source>
        <dbReference type="ARBA" id="ARBA00004651"/>
    </source>
</evidence>
<dbReference type="EMBL" id="FORP01000010">
    <property type="protein sequence ID" value="SFJ89422.1"/>
    <property type="molecule type" value="Genomic_DNA"/>
</dbReference>
<protein>
    <submittedName>
        <fullName evidence="9">Predicted arabinose efflux permease, MFS family</fullName>
    </submittedName>
</protein>
<feature type="transmembrane region" description="Helical" evidence="7">
    <location>
        <begin position="86"/>
        <end position="119"/>
    </location>
</feature>
<keyword evidence="5 7" id="KW-1133">Transmembrane helix</keyword>
<keyword evidence="6 7" id="KW-0472">Membrane</keyword>
<keyword evidence="2" id="KW-0813">Transport</keyword>
<keyword evidence="4 7" id="KW-0812">Transmembrane</keyword>
<evidence type="ECO:0000256" key="2">
    <source>
        <dbReference type="ARBA" id="ARBA00022448"/>
    </source>
</evidence>
<comment type="subcellular location">
    <subcellularLocation>
        <location evidence="1">Cell membrane</location>
        <topology evidence="1">Multi-pass membrane protein</topology>
    </subcellularLocation>
</comment>
<feature type="transmembrane region" description="Helical" evidence="7">
    <location>
        <begin position="354"/>
        <end position="374"/>
    </location>
</feature>
<evidence type="ECO:0000256" key="4">
    <source>
        <dbReference type="ARBA" id="ARBA00022692"/>
    </source>
</evidence>
<dbReference type="PANTHER" id="PTHR23513">
    <property type="entry name" value="INTEGRAL MEMBRANE EFFLUX PROTEIN-RELATED"/>
    <property type="match status" value="1"/>
</dbReference>
<feature type="transmembrane region" description="Helical" evidence="7">
    <location>
        <begin position="287"/>
        <end position="310"/>
    </location>
</feature>
<accession>A0A1I3V2T0</accession>
<evidence type="ECO:0000313" key="10">
    <source>
        <dbReference type="Proteomes" id="UP000199025"/>
    </source>
</evidence>
<evidence type="ECO:0000313" key="9">
    <source>
        <dbReference type="EMBL" id="SFJ89422.1"/>
    </source>
</evidence>
<feature type="transmembrane region" description="Helical" evidence="7">
    <location>
        <begin position="224"/>
        <end position="247"/>
    </location>
</feature>
<dbReference type="InterPro" id="IPR010290">
    <property type="entry name" value="TM_effector"/>
</dbReference>
<reference evidence="9 10" key="1">
    <citation type="submission" date="2016-10" db="EMBL/GenBank/DDBJ databases">
        <authorList>
            <person name="de Groot N.N."/>
        </authorList>
    </citation>
    <scope>NUCLEOTIDE SEQUENCE [LARGE SCALE GENOMIC DNA]</scope>
    <source>
        <strain evidence="9 10">DSM 44468</strain>
    </source>
</reference>
<sequence>MPGGLLRQRDFRRLWTADLLSQFGDRLNVLALPLLAAGSLGASAFGVSLLRTLQTLAYLAIGLQVGAWCDRMRLRPLLIGTDLGRFALYATVPVAAAFGVLTMGQLYLVVAVAGVLAVFFEVGHQTYLPRLVPRDRLLEGNARLQTNLSVAAVTAPSAGGFLVQYFGGQAAVGGNALSFLWSALWLGRIRKPEPVPPRTERVPLRRQIREGLDFVRKHPLLRPIAAALTLASLFQSVQIAIGVVFLLREVRLSPGIIGLLSTTGLLGALVGAVTGRRIGQRFGEARLLWVMGVLIALGYTAMALASPGWLVACYPVGNFVTAFAITVSNIVQVSFQQGATPERLRGRVTATMRFVTFGVAPVGSLLGGLVADVAGLRASMWLATAGMALSAARLIGSPLRRLRVLPEAYAEEGTGSPPA</sequence>
<dbReference type="InterPro" id="IPR020846">
    <property type="entry name" value="MFS_dom"/>
</dbReference>
<dbReference type="OrthoDB" id="9815525at2"/>
<feature type="transmembrane region" description="Helical" evidence="7">
    <location>
        <begin position="29"/>
        <end position="50"/>
    </location>
</feature>
<proteinExistence type="predicted"/>
<dbReference type="Proteomes" id="UP000199025">
    <property type="component" value="Unassembled WGS sequence"/>
</dbReference>
<dbReference type="CDD" id="cd06173">
    <property type="entry name" value="MFS_MefA_like"/>
    <property type="match status" value="1"/>
</dbReference>
<organism evidence="9 10">
    <name type="scientific">Amycolatopsis sacchari</name>
    <dbReference type="NCBI Taxonomy" id="115433"/>
    <lineage>
        <taxon>Bacteria</taxon>
        <taxon>Bacillati</taxon>
        <taxon>Actinomycetota</taxon>
        <taxon>Actinomycetes</taxon>
        <taxon>Pseudonocardiales</taxon>
        <taxon>Pseudonocardiaceae</taxon>
        <taxon>Amycolatopsis</taxon>
    </lineage>
</organism>
<dbReference type="InterPro" id="IPR036259">
    <property type="entry name" value="MFS_trans_sf"/>
</dbReference>
<name>A0A1I3V2T0_9PSEU</name>
<dbReference type="SUPFAM" id="SSF103473">
    <property type="entry name" value="MFS general substrate transporter"/>
    <property type="match status" value="1"/>
</dbReference>
<keyword evidence="10" id="KW-1185">Reference proteome</keyword>
<dbReference type="Pfam" id="PF05977">
    <property type="entry name" value="MFS_3"/>
    <property type="match status" value="1"/>
</dbReference>
<dbReference type="PROSITE" id="PS50850">
    <property type="entry name" value="MFS"/>
    <property type="match status" value="1"/>
</dbReference>
<dbReference type="RefSeq" id="WP_091509107.1">
    <property type="nucleotide sequence ID" value="NZ_CBDQZW010000014.1"/>
</dbReference>
<feature type="transmembrane region" description="Helical" evidence="7">
    <location>
        <begin position="316"/>
        <end position="333"/>
    </location>
</feature>
<gene>
    <name evidence="9" type="ORF">SAMN05421835_110101</name>
</gene>
<evidence type="ECO:0000259" key="8">
    <source>
        <dbReference type="PROSITE" id="PS50850"/>
    </source>
</evidence>
<dbReference type="AlphaFoldDB" id="A0A1I3V2T0"/>
<evidence type="ECO:0000256" key="5">
    <source>
        <dbReference type="ARBA" id="ARBA00022989"/>
    </source>
</evidence>
<evidence type="ECO:0000256" key="6">
    <source>
        <dbReference type="ARBA" id="ARBA00023136"/>
    </source>
</evidence>
<dbReference type="GO" id="GO:0005886">
    <property type="term" value="C:plasma membrane"/>
    <property type="evidence" value="ECO:0007669"/>
    <property type="project" value="UniProtKB-SubCell"/>
</dbReference>
<dbReference type="GO" id="GO:0022857">
    <property type="term" value="F:transmembrane transporter activity"/>
    <property type="evidence" value="ECO:0007669"/>
    <property type="project" value="InterPro"/>
</dbReference>
<dbReference type="Gene3D" id="1.20.1250.20">
    <property type="entry name" value="MFS general substrate transporter like domains"/>
    <property type="match status" value="1"/>
</dbReference>
<dbReference type="PANTHER" id="PTHR23513:SF6">
    <property type="entry name" value="MAJOR FACILITATOR SUPERFAMILY ASSOCIATED DOMAIN-CONTAINING PROTEIN"/>
    <property type="match status" value="1"/>
</dbReference>
<keyword evidence="3" id="KW-1003">Cell membrane</keyword>
<feature type="transmembrane region" description="Helical" evidence="7">
    <location>
        <begin position="253"/>
        <end position="275"/>
    </location>
</feature>
<evidence type="ECO:0000256" key="3">
    <source>
        <dbReference type="ARBA" id="ARBA00022475"/>
    </source>
</evidence>
<feature type="domain" description="Major facilitator superfamily (MFS) profile" evidence="8">
    <location>
        <begin position="220"/>
        <end position="419"/>
    </location>
</feature>
<evidence type="ECO:0000256" key="7">
    <source>
        <dbReference type="SAM" id="Phobius"/>
    </source>
</evidence>